<dbReference type="AlphaFoldDB" id="A0A7C0YEC6"/>
<keyword evidence="2" id="KW-0472">Membrane</keyword>
<keyword evidence="2" id="KW-1133">Transmembrane helix</keyword>
<feature type="domain" description="J" evidence="3">
    <location>
        <begin position="81"/>
        <end position="146"/>
    </location>
</feature>
<dbReference type="PROSITE" id="PS50076">
    <property type="entry name" value="DNAJ_2"/>
    <property type="match status" value="1"/>
</dbReference>
<gene>
    <name evidence="4" type="ORF">ENF32_05800</name>
</gene>
<dbReference type="CDD" id="cd06257">
    <property type="entry name" value="DnaJ"/>
    <property type="match status" value="1"/>
</dbReference>
<dbReference type="InterPro" id="IPR001623">
    <property type="entry name" value="DnaJ_domain"/>
</dbReference>
<dbReference type="EMBL" id="DQWS01000218">
    <property type="protein sequence ID" value="HDD53560.1"/>
    <property type="molecule type" value="Genomic_DNA"/>
</dbReference>
<comment type="caution">
    <text evidence="4">The sequence shown here is derived from an EMBL/GenBank/DDBJ whole genome shotgun (WGS) entry which is preliminary data.</text>
</comment>
<organism evidence="4">
    <name type="scientific">Thermosulfidibacter takaii</name>
    <dbReference type="NCBI Taxonomy" id="412593"/>
    <lineage>
        <taxon>Bacteria</taxon>
        <taxon>Pseudomonadati</taxon>
        <taxon>Thermosulfidibacterota</taxon>
        <taxon>Thermosulfidibacteria</taxon>
        <taxon>Thermosulfidibacterales</taxon>
        <taxon>Thermosulfidibacteraceae</taxon>
    </lineage>
</organism>
<feature type="region of interest" description="Disordered" evidence="1">
    <location>
        <begin position="263"/>
        <end position="288"/>
    </location>
</feature>
<keyword evidence="2" id="KW-0812">Transmembrane</keyword>
<sequence>MKKRFLWEILDDVAQGKDLISIFTVPGRSPARVWEALGLLVSMEGSTIFRKVASKYMVDPSYLLHRVQGLIHQLETLREEDPYSILGVGYTASPSEIHQKWKELMQEWHPDRRGGSSEAQEMCRKINEAYDLLKDRERRIEYDRRFLPLLSILKGLEEGASPATPQRSVAKWILSGVLGVLVCFMVAVYLSSGTGGKKSGGKSSKTHMVARSSSQASSAGGKGDVSGKKVPLDRDKSVVSGSSSPSKVVASFVEKKVPNMNLDMDGVRSLGTGSVNEKPSTVKKRGFEGPAPLRKRVATVAKAPKIEVSKSVIPLEAPKLVEAGTPSRPQRRKRTIRRSAVRLVERGPSSGSKRKAPVKRKEKAKVAAVSQSSAEMFKERKQVSQPLHMESPTPRVLGSKSLVSPFSVVGKFIEAYREEDLGLLFSLFTSDALENGQPIIKYVARYRQFFQTFKILDYRLVDGEVVPSSERVRVHGSYLISLIPRSGGNLHWVRGAVTWTLVKEKDGRWLISSLDYTVE</sequence>
<dbReference type="InterPro" id="IPR036869">
    <property type="entry name" value="J_dom_sf"/>
</dbReference>
<dbReference type="InterPro" id="IPR032710">
    <property type="entry name" value="NTF2-like_dom_sf"/>
</dbReference>
<proteinExistence type="predicted"/>
<evidence type="ECO:0000256" key="1">
    <source>
        <dbReference type="SAM" id="MobiDB-lite"/>
    </source>
</evidence>
<dbReference type="Proteomes" id="UP000885690">
    <property type="component" value="Unassembled WGS sequence"/>
</dbReference>
<dbReference type="SMART" id="SM00271">
    <property type="entry name" value="DnaJ"/>
    <property type="match status" value="1"/>
</dbReference>
<feature type="region of interest" description="Disordered" evidence="1">
    <location>
        <begin position="194"/>
        <end position="244"/>
    </location>
</feature>
<dbReference type="Gene3D" id="3.10.450.50">
    <property type="match status" value="1"/>
</dbReference>
<evidence type="ECO:0000313" key="4">
    <source>
        <dbReference type="EMBL" id="HDD53560.1"/>
    </source>
</evidence>
<feature type="region of interest" description="Disordered" evidence="1">
    <location>
        <begin position="344"/>
        <end position="363"/>
    </location>
</feature>
<feature type="compositionally biased region" description="Basic residues" evidence="1">
    <location>
        <begin position="352"/>
        <end position="363"/>
    </location>
</feature>
<feature type="compositionally biased region" description="Basic and acidic residues" evidence="1">
    <location>
        <begin position="225"/>
        <end position="237"/>
    </location>
</feature>
<dbReference type="SUPFAM" id="SSF46565">
    <property type="entry name" value="Chaperone J-domain"/>
    <property type="match status" value="1"/>
</dbReference>
<dbReference type="Gene3D" id="1.10.287.110">
    <property type="entry name" value="DnaJ domain"/>
    <property type="match status" value="1"/>
</dbReference>
<dbReference type="Pfam" id="PF00226">
    <property type="entry name" value="DnaJ"/>
    <property type="match status" value="1"/>
</dbReference>
<reference evidence="4" key="1">
    <citation type="journal article" date="2020" name="mSystems">
        <title>Genome- and Community-Level Interaction Insights into Carbon Utilization and Element Cycling Functions of Hydrothermarchaeota in Hydrothermal Sediment.</title>
        <authorList>
            <person name="Zhou Z."/>
            <person name="Liu Y."/>
            <person name="Xu W."/>
            <person name="Pan J."/>
            <person name="Luo Z.H."/>
            <person name="Li M."/>
        </authorList>
    </citation>
    <scope>NUCLEOTIDE SEQUENCE [LARGE SCALE GENOMIC DNA]</scope>
    <source>
        <strain evidence="4">HyVt-115</strain>
    </source>
</reference>
<name>A0A7C0YEC6_9BACT</name>
<dbReference type="PRINTS" id="PR00625">
    <property type="entry name" value="JDOMAIN"/>
</dbReference>
<feature type="transmembrane region" description="Helical" evidence="2">
    <location>
        <begin position="172"/>
        <end position="190"/>
    </location>
</feature>
<accession>A0A7C0YEC6</accession>
<dbReference type="SUPFAM" id="SSF54427">
    <property type="entry name" value="NTF2-like"/>
    <property type="match status" value="1"/>
</dbReference>
<protein>
    <recommendedName>
        <fullName evidence="3">J domain-containing protein</fullName>
    </recommendedName>
</protein>
<feature type="compositionally biased region" description="Low complexity" evidence="1">
    <location>
        <begin position="210"/>
        <end position="219"/>
    </location>
</feature>
<dbReference type="PANTHER" id="PTHR24074">
    <property type="entry name" value="CO-CHAPERONE PROTEIN DJLA"/>
    <property type="match status" value="1"/>
</dbReference>
<evidence type="ECO:0000256" key="2">
    <source>
        <dbReference type="SAM" id="Phobius"/>
    </source>
</evidence>
<evidence type="ECO:0000259" key="3">
    <source>
        <dbReference type="PROSITE" id="PS50076"/>
    </source>
</evidence>
<dbReference type="InterPro" id="IPR050817">
    <property type="entry name" value="DjlA_DnaK_co-chaperone"/>
</dbReference>